<reference evidence="1 2" key="1">
    <citation type="journal article" date="2014" name="Genome Announc.">
        <title>Draft genome sequences of the altered schaedler flora, a defined bacterial community from gnotobiotic mice.</title>
        <authorList>
            <person name="Wannemuehler M.J."/>
            <person name="Overstreet A.M."/>
            <person name="Ward D.V."/>
            <person name="Phillips G.J."/>
        </authorList>
    </citation>
    <scope>NUCLEOTIDE SEQUENCE [LARGE SCALE GENOMIC DNA]</scope>
    <source>
        <strain evidence="1 2">ASF492</strain>
    </source>
</reference>
<dbReference type="EMBL" id="AQFT01000136">
    <property type="protein sequence ID" value="EMZ21062.1"/>
    <property type="molecule type" value="Genomic_DNA"/>
</dbReference>
<dbReference type="HOGENOM" id="CLU_2245904_0_0_9"/>
<dbReference type="Proteomes" id="UP000012589">
    <property type="component" value="Unassembled WGS sequence"/>
</dbReference>
<keyword evidence="2" id="KW-1185">Reference proteome</keyword>
<dbReference type="STRING" id="1235802.C823_04635"/>
<dbReference type="AlphaFoldDB" id="N1ZVM6"/>
<accession>N1ZVM6</accession>
<sequence>MSSPESIKNKNVHDFKTCRKTGLKESGSRKLGLCHCLHLLFIADIQMDADSNHGCHERIMLLCVYEHTVQSVIIEDAVVDTFRGGALIINLLISICAAAGEAVELSLYPF</sequence>
<organism evidence="1 2">
    <name type="scientific">Eubacterium plexicaudatum ASF492</name>
    <dbReference type="NCBI Taxonomy" id="1235802"/>
    <lineage>
        <taxon>Bacteria</taxon>
        <taxon>Bacillati</taxon>
        <taxon>Bacillota</taxon>
        <taxon>Clostridia</taxon>
        <taxon>Eubacteriales</taxon>
        <taxon>Eubacteriaceae</taxon>
        <taxon>Eubacterium</taxon>
    </lineage>
</organism>
<protein>
    <submittedName>
        <fullName evidence="1">Uncharacterized protein</fullName>
    </submittedName>
</protein>
<gene>
    <name evidence="1" type="ORF">C823_04635</name>
</gene>
<evidence type="ECO:0000313" key="1">
    <source>
        <dbReference type="EMBL" id="EMZ21062.1"/>
    </source>
</evidence>
<dbReference type="PATRIC" id="fig|1235802.3.peg.4906"/>
<proteinExistence type="predicted"/>
<evidence type="ECO:0000313" key="2">
    <source>
        <dbReference type="Proteomes" id="UP000012589"/>
    </source>
</evidence>
<dbReference type="eggNOG" id="ENOG502ZFBS">
    <property type="taxonomic scope" value="Bacteria"/>
</dbReference>
<comment type="caution">
    <text evidence="1">The sequence shown here is derived from an EMBL/GenBank/DDBJ whole genome shotgun (WGS) entry which is preliminary data.</text>
</comment>
<name>N1ZVM6_9FIRM</name>